<reference evidence="2 3" key="1">
    <citation type="journal article" date="2017" name="Arch. Microbiol.">
        <title>Mariprofundus micogutta sp. nov., a novel iron-oxidizing zetaproteobacterium isolated from a deep-sea hydrothermal field at the Bayonnaise knoll of the Izu-Ogasawara arc, and a description of Mariprofundales ord. nov. and Zetaproteobacteria classis nov.</title>
        <authorList>
            <person name="Makita H."/>
            <person name="Tanaka E."/>
            <person name="Mitsunobu S."/>
            <person name="Miyazaki M."/>
            <person name="Nunoura T."/>
            <person name="Uematsu K."/>
            <person name="Takaki Y."/>
            <person name="Nishi S."/>
            <person name="Shimamura S."/>
            <person name="Takai K."/>
        </authorList>
    </citation>
    <scope>NUCLEOTIDE SEQUENCE [LARGE SCALE GENOMIC DNA]</scope>
    <source>
        <strain evidence="2 3">ET2</strain>
    </source>
</reference>
<gene>
    <name evidence="2" type="ORF">MMIC_P1622</name>
</gene>
<comment type="caution">
    <text evidence="2">The sequence shown here is derived from an EMBL/GenBank/DDBJ whole genome shotgun (WGS) entry which is preliminary data.</text>
</comment>
<dbReference type="AlphaFoldDB" id="A0A1L8CP03"/>
<organism evidence="2 3">
    <name type="scientific">Mariprofundus micogutta</name>
    <dbReference type="NCBI Taxonomy" id="1921010"/>
    <lineage>
        <taxon>Bacteria</taxon>
        <taxon>Pseudomonadati</taxon>
        <taxon>Pseudomonadota</taxon>
        <taxon>Candidatius Mariprofundia</taxon>
        <taxon>Mariprofundales</taxon>
        <taxon>Mariprofundaceae</taxon>
        <taxon>Mariprofundus</taxon>
    </lineage>
</organism>
<sequence>MIRSAIFGIIVLVGISFGLTGCGEWKPLGHSVGKHSQHHHGSGAREHKKEHPDD</sequence>
<dbReference type="EMBL" id="BDFD01000013">
    <property type="protein sequence ID" value="GAV20650.1"/>
    <property type="molecule type" value="Genomic_DNA"/>
</dbReference>
<protein>
    <recommendedName>
        <fullName evidence="4">Lipoprotein</fullName>
    </recommendedName>
</protein>
<name>A0A1L8CP03_9PROT</name>
<evidence type="ECO:0000313" key="3">
    <source>
        <dbReference type="Proteomes" id="UP000231632"/>
    </source>
</evidence>
<feature type="region of interest" description="Disordered" evidence="1">
    <location>
        <begin position="28"/>
        <end position="54"/>
    </location>
</feature>
<evidence type="ECO:0000313" key="2">
    <source>
        <dbReference type="EMBL" id="GAV20650.1"/>
    </source>
</evidence>
<dbReference type="STRING" id="1921010.MMIC_P1622"/>
<feature type="compositionally biased region" description="Basic residues" evidence="1">
    <location>
        <begin position="32"/>
        <end position="42"/>
    </location>
</feature>
<dbReference type="PROSITE" id="PS51257">
    <property type="entry name" value="PROKAR_LIPOPROTEIN"/>
    <property type="match status" value="1"/>
</dbReference>
<feature type="compositionally biased region" description="Basic and acidic residues" evidence="1">
    <location>
        <begin position="43"/>
        <end position="54"/>
    </location>
</feature>
<proteinExistence type="predicted"/>
<keyword evidence="3" id="KW-1185">Reference proteome</keyword>
<accession>A0A1L8CP03</accession>
<evidence type="ECO:0000256" key="1">
    <source>
        <dbReference type="SAM" id="MobiDB-lite"/>
    </source>
</evidence>
<evidence type="ECO:0008006" key="4">
    <source>
        <dbReference type="Google" id="ProtNLM"/>
    </source>
</evidence>
<dbReference type="Proteomes" id="UP000231632">
    <property type="component" value="Unassembled WGS sequence"/>
</dbReference>